<sequence length="123" mass="13922">MAVGFMTACLANPEMLDKLVTSLQHLHFSERLIALIEKMHTSKGQEPLAVIQTRCDAMQELINTRAAELADDAPIEAWHAELNKIQRGVEMLQKDPVQDRKKIKALQQRSKKLWDSAFRAAAE</sequence>
<dbReference type="Proteomes" id="UP000663067">
    <property type="component" value="Chromosome"/>
</dbReference>
<dbReference type="EMBL" id="CP071591">
    <property type="protein sequence ID" value="QSY58528.1"/>
    <property type="molecule type" value="Genomic_DNA"/>
</dbReference>
<gene>
    <name evidence="1" type="ORF">BLI708_04475</name>
</gene>
<evidence type="ECO:0000313" key="2">
    <source>
        <dbReference type="Proteomes" id="UP000663067"/>
    </source>
</evidence>
<proteinExistence type="predicted"/>
<accession>A0ABX7S2S1</accession>
<evidence type="ECO:0000313" key="1">
    <source>
        <dbReference type="EMBL" id="QSY58528.1"/>
    </source>
</evidence>
<organism evidence="1 2">
    <name type="scientific">Bifidobacterium imperatoris</name>
    <dbReference type="NCBI Taxonomy" id="2020965"/>
    <lineage>
        <taxon>Bacteria</taxon>
        <taxon>Bacillati</taxon>
        <taxon>Actinomycetota</taxon>
        <taxon>Actinomycetes</taxon>
        <taxon>Bifidobacteriales</taxon>
        <taxon>Bifidobacteriaceae</taxon>
        <taxon>Bifidobacterium</taxon>
    </lineage>
</organism>
<dbReference type="RefSeq" id="WP_101626604.1">
    <property type="nucleotide sequence ID" value="NZ_CP071591.1"/>
</dbReference>
<protein>
    <submittedName>
        <fullName evidence="1">Uncharacterized protein</fullName>
    </submittedName>
</protein>
<reference evidence="1 2" key="1">
    <citation type="submission" date="2021-03" db="EMBL/GenBank/DDBJ databases">
        <title>Genome sequencing of Bifidobacterium imperatoris JCM 32708.</title>
        <authorList>
            <person name="Kim J."/>
        </authorList>
    </citation>
    <scope>NUCLEOTIDE SEQUENCE [LARGE SCALE GENOMIC DNA]</scope>
    <source>
        <strain evidence="1 2">JCM 32708</strain>
    </source>
</reference>
<keyword evidence="2" id="KW-1185">Reference proteome</keyword>
<name>A0ABX7S2S1_9BIFI</name>